<evidence type="ECO:0000313" key="2">
    <source>
        <dbReference type="Proteomes" id="UP001062846"/>
    </source>
</evidence>
<keyword evidence="2" id="KW-1185">Reference proteome</keyword>
<dbReference type="EMBL" id="CM046400">
    <property type="protein sequence ID" value="KAI8523397.1"/>
    <property type="molecule type" value="Genomic_DNA"/>
</dbReference>
<name>A0ACC0L4U3_RHOML</name>
<comment type="caution">
    <text evidence="1">The sequence shown here is derived from an EMBL/GenBank/DDBJ whole genome shotgun (WGS) entry which is preliminary data.</text>
</comment>
<dbReference type="Proteomes" id="UP001062846">
    <property type="component" value="Chromosome 13"/>
</dbReference>
<proteinExistence type="predicted"/>
<protein>
    <submittedName>
        <fullName evidence="1">Uncharacterized protein</fullName>
    </submittedName>
</protein>
<organism evidence="1 2">
    <name type="scientific">Rhododendron molle</name>
    <name type="common">Chinese azalea</name>
    <name type="synonym">Azalea mollis</name>
    <dbReference type="NCBI Taxonomy" id="49168"/>
    <lineage>
        <taxon>Eukaryota</taxon>
        <taxon>Viridiplantae</taxon>
        <taxon>Streptophyta</taxon>
        <taxon>Embryophyta</taxon>
        <taxon>Tracheophyta</taxon>
        <taxon>Spermatophyta</taxon>
        <taxon>Magnoliopsida</taxon>
        <taxon>eudicotyledons</taxon>
        <taxon>Gunneridae</taxon>
        <taxon>Pentapetalae</taxon>
        <taxon>asterids</taxon>
        <taxon>Ericales</taxon>
        <taxon>Ericaceae</taxon>
        <taxon>Ericoideae</taxon>
        <taxon>Rhodoreae</taxon>
        <taxon>Rhododendron</taxon>
    </lineage>
</organism>
<reference evidence="1" key="1">
    <citation type="submission" date="2022-02" db="EMBL/GenBank/DDBJ databases">
        <title>Plant Genome Project.</title>
        <authorList>
            <person name="Zhang R.-G."/>
        </authorList>
    </citation>
    <scope>NUCLEOTIDE SEQUENCE</scope>
    <source>
        <strain evidence="1">AT1</strain>
    </source>
</reference>
<accession>A0ACC0L4U3</accession>
<evidence type="ECO:0000313" key="1">
    <source>
        <dbReference type="EMBL" id="KAI8523397.1"/>
    </source>
</evidence>
<sequence>MFWSRVWLFGGAFCVCLCWFCLLTGADGQITQPDEVTALRAIKQSLVDPNRNLSNWNRGDPCISNWTGVLCFNSTSDDGYLHVRELQLLNMNLSGSLSPELGRLSYMIILDFMWNQISGSIPKEIGNIKSLELLLLNGNQLTGSLPEEIGYLPNLDRIQIDQNHISGSLPKSFANLNKTKHFHMNNNSISGQIPPELSVLPNLVHMLLDNNNLSGYLPADLANLPKLLILQLDNNHFDGTSIPASYSNMSHLLKLSLRNCGLQGPIPDLSRIPNLAYIDLSSNQLNGSFPPEKLPKNMTTIDLSNNNLTGPLPTNFSSLPLLQILSLANNSLNGSVPSIIWQNRTSSLPEGLVVDLQNNNITNISGSSNLPPNVTVRLQGNPICLNTNLDQFCGTQAQYISHIQSSENSNTTCPVQACPYEYAPSSPVPCFCGAPLLVGYRLKSPGFTDFRPYKDQFEVYLTDGLDLEIFQLYIDSFMWEEGPRLKMYLKFFPVYIDNTTSNVFNKSEVLRIRSMFTGWKIPDSDIFGPYELLNFTLWGPYEDVIPFSSKSGISKGALAGIVVGAVAGAVTLSAVVSLIILRLLMRKQQAVSKRRQLSKITIKIDGVKDFTYGELALATNNFDASAQVGQGGYGKVYKGTLADGTVVAIKRAQEGSLQGEKEFLTEIELLSRLHHRNLVSLLGYCDEESEQMLVYEFMPNGTLRDHLSGKTKEPLGLAMRVRIALGSAKGILYLHTEADPPIFHRDIKASNILLDSRLNAKVADFGLSRLAPVPDIEGTTPGHVSTVVKGTPGYLDPEYFLTHKLTDKSDVYSLGVVFLELLTGMHPISHGKNIVREVNTAYRSGMIFSVVDDRMGAYPAECVERFVNLSLKCCQEETEARPSMAEVVRELETIWGMMPEFDTKTTESLSSGPGKVMSPSSSISSEMKNKHTPYVSGDISGSVSSEMKNKHTPYVSGDISGSDLIVNFHSCANNPERLMSARMEDGEEDETVFLNRTSRATRGKRMTKLLDEEIEEDELFWNQDALKEDENDENYEAVEGEVADVFDSDFDDDASISSFINFSDLRQEPEPDEEIENEGDGRERTKKKLIFPGKQLPKRKKKKVLSKLGKDPKDERALEQSTLPEHHDMPDDVEEKMVRKSTRTSVIVRQAERDAIRAALEATMKPIIRRKKEGEEKRMTQEEMLLEAAQTGKSYLEFSKGLSFQAKISTGSTPYPKRAVCAVTGLPAKYRDPKTGLPYATKEAFKIIRERLEENSRASEKKSMGFLCDVISGEGFSKKQKRSVIPNMREASDFRYSARFRTIPALEIIDDSE</sequence>
<gene>
    <name evidence="1" type="ORF">RHMOL_Rhmol13G0070300</name>
</gene>